<gene>
    <name evidence="1" type="ORF">PQ455_13805</name>
</gene>
<evidence type="ECO:0000313" key="1">
    <source>
        <dbReference type="EMBL" id="WCT72702.1"/>
    </source>
</evidence>
<dbReference type="InterPro" id="IPR006597">
    <property type="entry name" value="Sel1-like"/>
</dbReference>
<evidence type="ECO:0000313" key="2">
    <source>
        <dbReference type="Proteomes" id="UP001220395"/>
    </source>
</evidence>
<keyword evidence="2" id="KW-1185">Reference proteome</keyword>
<dbReference type="InterPro" id="IPR011990">
    <property type="entry name" value="TPR-like_helical_dom_sf"/>
</dbReference>
<name>A0ABY7TJ04_9SPHN</name>
<organism evidence="1 2">
    <name type="scientific">Sphingomonas naphthae</name>
    <dbReference type="NCBI Taxonomy" id="1813468"/>
    <lineage>
        <taxon>Bacteria</taxon>
        <taxon>Pseudomonadati</taxon>
        <taxon>Pseudomonadota</taxon>
        <taxon>Alphaproteobacteria</taxon>
        <taxon>Sphingomonadales</taxon>
        <taxon>Sphingomonadaceae</taxon>
        <taxon>Sphingomonas</taxon>
    </lineage>
</organism>
<dbReference type="Pfam" id="PF08238">
    <property type="entry name" value="Sel1"/>
    <property type="match status" value="1"/>
</dbReference>
<dbReference type="Proteomes" id="UP001220395">
    <property type="component" value="Chromosome"/>
</dbReference>
<dbReference type="EMBL" id="CP117411">
    <property type="protein sequence ID" value="WCT72702.1"/>
    <property type="molecule type" value="Genomic_DNA"/>
</dbReference>
<accession>A0ABY7TJ04</accession>
<protein>
    <recommendedName>
        <fullName evidence="3">Sel1 repeat family protein</fullName>
    </recommendedName>
</protein>
<evidence type="ECO:0008006" key="3">
    <source>
        <dbReference type="Google" id="ProtNLM"/>
    </source>
</evidence>
<dbReference type="Gene3D" id="1.25.40.10">
    <property type="entry name" value="Tetratricopeptide repeat domain"/>
    <property type="match status" value="1"/>
</dbReference>
<dbReference type="SUPFAM" id="SSF81901">
    <property type="entry name" value="HCP-like"/>
    <property type="match status" value="1"/>
</dbReference>
<dbReference type="RefSeq" id="WP_273686671.1">
    <property type="nucleotide sequence ID" value="NZ_CP117411.1"/>
</dbReference>
<sequence>MTHETMRQQALDRREYYAEAGDPDACFDLGMACSTGSGGIAVDLVAAHKWFNIAAAMGHARAAECRGEIAEEMSAREVVDAQRQARALLATHMRRAA</sequence>
<dbReference type="SMART" id="SM00671">
    <property type="entry name" value="SEL1"/>
    <property type="match status" value="1"/>
</dbReference>
<reference evidence="1 2" key="1">
    <citation type="submission" date="2023-02" db="EMBL/GenBank/DDBJ databases">
        <title>Genome sequence of Sphingomonas naphthae.</title>
        <authorList>
            <person name="Kim S."/>
            <person name="Heo J."/>
            <person name="Kwon S.-W."/>
        </authorList>
    </citation>
    <scope>NUCLEOTIDE SEQUENCE [LARGE SCALE GENOMIC DNA]</scope>
    <source>
        <strain evidence="1 2">KACC 18716</strain>
    </source>
</reference>
<proteinExistence type="predicted"/>